<dbReference type="InterPro" id="IPR013785">
    <property type="entry name" value="Aldolase_TIM"/>
</dbReference>
<accession>A0ABW5DVA0</accession>
<evidence type="ECO:0000313" key="4">
    <source>
        <dbReference type="Proteomes" id="UP001597295"/>
    </source>
</evidence>
<keyword evidence="4" id="KW-1185">Reference proteome</keyword>
<dbReference type="Pfam" id="PF01791">
    <property type="entry name" value="DeoC"/>
    <property type="match status" value="1"/>
</dbReference>
<proteinExistence type="inferred from homology"/>
<dbReference type="PANTHER" id="PTHR39340:SF1">
    <property type="entry name" value="SULFOFRUCTOSEPHOSPHATE ALDOLASE"/>
    <property type="match status" value="1"/>
</dbReference>
<evidence type="ECO:0000256" key="1">
    <source>
        <dbReference type="ARBA" id="ARBA00008679"/>
    </source>
</evidence>
<keyword evidence="2" id="KW-0456">Lyase</keyword>
<sequence>MTSTLSAGKFRALRRLSDAQGRFKMMAADQRPPIIKAIDQKLGAGSASYERVGGVKRSLVKALAPDSTAVLIDPDYGYSLSFDVLPTNPGLLLTLENFAFDESPGGRKTFAMKDWGVDKIKRAGADGVKLLLWYRPDCSADVREHQHNLVREVGAACKAYDLAFLLELLVFPFAGATDHTTDYIEHKDKRPELVLQSVRDFASPEYGVDIYKLESPLAASHLPDPAKGGAEVAEAQRWFDEMGKLIDKPWVMLSAGAGMEEFRRVLHYAFKAGASGFLAGRAIWWQAFQQHYPDLAAMEKALATEGAGYLAEINKMTDAMARPWTQSPAFAKGLAIEEAGQTFPGRYPAFA</sequence>
<organism evidence="3 4">
    <name type="scientific">Lacibacterium aquatile</name>
    <dbReference type="NCBI Taxonomy" id="1168082"/>
    <lineage>
        <taxon>Bacteria</taxon>
        <taxon>Pseudomonadati</taxon>
        <taxon>Pseudomonadota</taxon>
        <taxon>Alphaproteobacteria</taxon>
        <taxon>Rhodospirillales</taxon>
        <taxon>Rhodospirillaceae</taxon>
    </lineage>
</organism>
<name>A0ABW5DVA0_9PROT</name>
<dbReference type="EMBL" id="JBHUIP010000014">
    <property type="protein sequence ID" value="MFD2265063.1"/>
    <property type="molecule type" value="Genomic_DNA"/>
</dbReference>
<gene>
    <name evidence="3" type="ORF">ACFSM5_19315</name>
</gene>
<reference evidence="4" key="1">
    <citation type="journal article" date="2019" name="Int. J. Syst. Evol. Microbiol.">
        <title>The Global Catalogue of Microorganisms (GCM) 10K type strain sequencing project: providing services to taxonomists for standard genome sequencing and annotation.</title>
        <authorList>
            <consortium name="The Broad Institute Genomics Platform"/>
            <consortium name="The Broad Institute Genome Sequencing Center for Infectious Disease"/>
            <person name="Wu L."/>
            <person name="Ma J."/>
        </authorList>
    </citation>
    <scope>NUCLEOTIDE SEQUENCE [LARGE SCALE GENOMIC DNA]</scope>
    <source>
        <strain evidence="4">CGMCC 1.19062</strain>
    </source>
</reference>
<evidence type="ECO:0000313" key="3">
    <source>
        <dbReference type="EMBL" id="MFD2265063.1"/>
    </source>
</evidence>
<dbReference type="NCBIfam" id="NF009498">
    <property type="entry name" value="PRK12858.1"/>
    <property type="match status" value="1"/>
</dbReference>
<dbReference type="PANTHER" id="PTHR39340">
    <property type="entry name" value="SULFOFRUCTOSEPHOSPHATE ALDOLASE"/>
    <property type="match status" value="1"/>
</dbReference>
<dbReference type="InterPro" id="IPR002915">
    <property type="entry name" value="DeoC/FbaB/LacD_aldolase"/>
</dbReference>
<dbReference type="SMART" id="SM01133">
    <property type="entry name" value="DeoC"/>
    <property type="match status" value="1"/>
</dbReference>
<evidence type="ECO:0000256" key="2">
    <source>
        <dbReference type="ARBA" id="ARBA00023239"/>
    </source>
</evidence>
<dbReference type="InterPro" id="IPR050552">
    <property type="entry name" value="LacD_aldolase"/>
</dbReference>
<dbReference type="Proteomes" id="UP001597295">
    <property type="component" value="Unassembled WGS sequence"/>
</dbReference>
<comment type="caution">
    <text evidence="3">The sequence shown here is derived from an EMBL/GenBank/DDBJ whole genome shotgun (WGS) entry which is preliminary data.</text>
</comment>
<dbReference type="SUPFAM" id="SSF51569">
    <property type="entry name" value="Aldolase"/>
    <property type="match status" value="1"/>
</dbReference>
<dbReference type="RefSeq" id="WP_379878229.1">
    <property type="nucleotide sequence ID" value="NZ_JBHUIP010000014.1"/>
</dbReference>
<comment type="similarity">
    <text evidence="1">Belongs to the aldolase LacD family.</text>
</comment>
<dbReference type="Gene3D" id="3.20.20.70">
    <property type="entry name" value="Aldolase class I"/>
    <property type="match status" value="1"/>
</dbReference>
<protein>
    <submittedName>
        <fullName evidence="3">Tagatose 1,6-diphosphate aldolase</fullName>
    </submittedName>
</protein>